<dbReference type="STRING" id="549789.NIES30_05605"/>
<dbReference type="AlphaFoldDB" id="A0A1U7J9Q5"/>
<dbReference type="Proteomes" id="UP000185557">
    <property type="component" value="Unassembled WGS sequence"/>
</dbReference>
<evidence type="ECO:0000313" key="2">
    <source>
        <dbReference type="Proteomes" id="UP000185557"/>
    </source>
</evidence>
<accession>A0A1U7J9Q5</accession>
<organism evidence="1 2">
    <name type="scientific">Phormidium tenue NIES-30</name>
    <dbReference type="NCBI Taxonomy" id="549789"/>
    <lineage>
        <taxon>Bacteria</taxon>
        <taxon>Bacillati</taxon>
        <taxon>Cyanobacteriota</taxon>
        <taxon>Cyanophyceae</taxon>
        <taxon>Oscillatoriophycideae</taxon>
        <taxon>Oscillatoriales</taxon>
        <taxon>Oscillatoriaceae</taxon>
        <taxon>Phormidium</taxon>
    </lineage>
</organism>
<protein>
    <recommendedName>
        <fullName evidence="3">Helix-turn-helix domain-containing protein</fullName>
    </recommendedName>
</protein>
<comment type="caution">
    <text evidence="1">The sequence shown here is derived from an EMBL/GenBank/DDBJ whole genome shotgun (WGS) entry which is preliminary data.</text>
</comment>
<dbReference type="RefSeq" id="WP_073607410.1">
    <property type="nucleotide sequence ID" value="NZ_MRCG01000002.1"/>
</dbReference>
<name>A0A1U7J9Q5_9CYAN</name>
<proteinExistence type="predicted"/>
<gene>
    <name evidence="1" type="ORF">NIES30_05605</name>
</gene>
<evidence type="ECO:0000313" key="1">
    <source>
        <dbReference type="EMBL" id="OKH50171.1"/>
    </source>
</evidence>
<keyword evidence="2" id="KW-1185">Reference proteome</keyword>
<reference evidence="1 2" key="1">
    <citation type="submission" date="2016-11" db="EMBL/GenBank/DDBJ databases">
        <title>Draft Genome Sequences of Nine Cyanobacterial Strains from Diverse Habitats.</title>
        <authorList>
            <person name="Zhu T."/>
            <person name="Hou S."/>
            <person name="Lu X."/>
            <person name="Hess W.R."/>
        </authorList>
    </citation>
    <scope>NUCLEOTIDE SEQUENCE [LARGE SCALE GENOMIC DNA]</scope>
    <source>
        <strain evidence="1 2">NIES-30</strain>
    </source>
</reference>
<dbReference type="OrthoDB" id="532665at2"/>
<dbReference type="EMBL" id="MRCG01000002">
    <property type="protein sequence ID" value="OKH50171.1"/>
    <property type="molecule type" value="Genomic_DNA"/>
</dbReference>
<sequence length="103" mass="12164">MNPRPLSPREQRLIERYSYCQLGMTPQRFYAKWQVSQEDMAAICSRSVSTVRGWFRKGRSYRRPTPVDLRHLALMDFLLDNFDQIPADLRQALCATESRDDHT</sequence>
<evidence type="ECO:0008006" key="3">
    <source>
        <dbReference type="Google" id="ProtNLM"/>
    </source>
</evidence>